<keyword evidence="1" id="KW-1133">Transmembrane helix</keyword>
<reference evidence="2" key="1">
    <citation type="submission" date="2022-11" db="EMBL/GenBank/DDBJ databases">
        <authorList>
            <person name="Kikuchi T."/>
        </authorList>
    </citation>
    <scope>NUCLEOTIDE SEQUENCE</scope>
    <source>
        <strain evidence="2">PS1010</strain>
    </source>
</reference>
<sequence length="167" mass="19383">MLFKVLQLIIVLVQKSYPNADTVNYLFISGLIMVNILTMRSFLSCGIAIERCLATFFPIVFHKQRHKLSNIPLLLFFFSTGVFDDFMLFFYCGMKFPLDATCTFYLCLVPLKYWDFALFISAVYTSINYSFSFLLCFKLFSAKTKLKPDIKKINYLCLTDGLSSLFF</sequence>
<accession>A0A9P1IVB3</accession>
<feature type="transmembrane region" description="Helical" evidence="1">
    <location>
        <begin position="73"/>
        <end position="96"/>
    </location>
</feature>
<keyword evidence="3" id="KW-1185">Reference proteome</keyword>
<dbReference type="Pfam" id="PF10316">
    <property type="entry name" value="7TM_GPCR_Srbc"/>
    <property type="match status" value="1"/>
</dbReference>
<protein>
    <submittedName>
        <fullName evidence="2">Uncharacterized protein</fullName>
    </submittedName>
</protein>
<dbReference type="AlphaFoldDB" id="A0A9P1IVB3"/>
<dbReference type="InterPro" id="IPR019420">
    <property type="entry name" value="7TM_GPCR_serpentine_rcpt_Srbc"/>
</dbReference>
<dbReference type="EMBL" id="CANHGI010000005">
    <property type="protein sequence ID" value="CAI5452868.1"/>
    <property type="molecule type" value="Genomic_DNA"/>
</dbReference>
<keyword evidence="1" id="KW-0812">Transmembrane</keyword>
<feature type="transmembrane region" description="Helical" evidence="1">
    <location>
        <begin position="116"/>
        <end position="137"/>
    </location>
</feature>
<name>A0A9P1IVB3_9PELO</name>
<comment type="caution">
    <text evidence="2">The sequence shown here is derived from an EMBL/GenBank/DDBJ whole genome shotgun (WGS) entry which is preliminary data.</text>
</comment>
<proteinExistence type="predicted"/>
<dbReference type="PANTHER" id="PTHR10664:SF31">
    <property type="entry name" value="SERPENTINE RECEPTOR, CLASS BC (CLASS B-LIKE)"/>
    <property type="match status" value="1"/>
</dbReference>
<evidence type="ECO:0000313" key="3">
    <source>
        <dbReference type="Proteomes" id="UP001152747"/>
    </source>
</evidence>
<gene>
    <name evidence="2" type="ORF">CAMP_LOCUS15505</name>
</gene>
<dbReference type="PANTHER" id="PTHR10664">
    <property type="entry name" value="SERPENTINE RECEPTOR-C.ELEGANS"/>
    <property type="match status" value="1"/>
</dbReference>
<dbReference type="Proteomes" id="UP001152747">
    <property type="component" value="Unassembled WGS sequence"/>
</dbReference>
<organism evidence="2 3">
    <name type="scientific">Caenorhabditis angaria</name>
    <dbReference type="NCBI Taxonomy" id="860376"/>
    <lineage>
        <taxon>Eukaryota</taxon>
        <taxon>Metazoa</taxon>
        <taxon>Ecdysozoa</taxon>
        <taxon>Nematoda</taxon>
        <taxon>Chromadorea</taxon>
        <taxon>Rhabditida</taxon>
        <taxon>Rhabditina</taxon>
        <taxon>Rhabditomorpha</taxon>
        <taxon>Rhabditoidea</taxon>
        <taxon>Rhabditidae</taxon>
        <taxon>Peloderinae</taxon>
        <taxon>Caenorhabditis</taxon>
    </lineage>
</organism>
<feature type="transmembrane region" description="Helical" evidence="1">
    <location>
        <begin position="28"/>
        <end position="61"/>
    </location>
</feature>
<evidence type="ECO:0000313" key="2">
    <source>
        <dbReference type="EMBL" id="CAI5452868.1"/>
    </source>
</evidence>
<keyword evidence="1" id="KW-0472">Membrane</keyword>
<evidence type="ECO:0000256" key="1">
    <source>
        <dbReference type="SAM" id="Phobius"/>
    </source>
</evidence>